<dbReference type="Proteomes" id="UP000046947">
    <property type="component" value="Unassembled WGS sequence"/>
</dbReference>
<evidence type="ECO:0000313" key="27">
    <source>
        <dbReference type="Proteomes" id="UP000049023"/>
    </source>
</evidence>
<dbReference type="EMBL" id="CSAJ01000373">
    <property type="protein sequence ID" value="COW48746.1"/>
    <property type="molecule type" value="Genomic_DNA"/>
</dbReference>
<reference evidence="14 29" key="4">
    <citation type="submission" date="2016-04" db="EMBL/GenBank/DDBJ databases">
        <authorList>
            <person name="Bigi M."/>
            <person name="Bigi F."/>
            <person name="Soria M.A."/>
        </authorList>
    </citation>
    <scope>NUCLEOTIDE SEQUENCE [LARGE SCALE GENOMIC DNA]</scope>
    <source>
        <strain evidence="14 29">6548</strain>
    </source>
</reference>
<evidence type="ECO:0000313" key="18">
    <source>
        <dbReference type="Proteomes" id="UP000039021"/>
    </source>
</evidence>
<evidence type="ECO:0000313" key="19">
    <source>
        <dbReference type="Proteomes" id="UP000039217"/>
    </source>
</evidence>
<reference evidence="17 18" key="1">
    <citation type="submission" date="2015-03" db="EMBL/GenBank/DDBJ databases">
        <authorList>
            <consortium name="Pathogen Informatics"/>
        </authorList>
    </citation>
    <scope>NUCLEOTIDE SEQUENCE [LARGE SCALE GENOMIC DNA]</scope>
    <source>
        <strain evidence="4 26">Bir 172</strain>
        <strain evidence="5 27">Bir 187</strain>
        <strain evidence="3 22">C09601061</strain>
        <strain evidence="7 19">D00501624</strain>
        <strain evidence="8 21">G09801536</strain>
        <strain evidence="1 24">G09901357</strain>
        <strain evidence="2 23">H09601792</strain>
        <strain evidence="17">K00500041</strain>
        <strain evidence="10 20">M09401471</strain>
        <strain evidence="18">N09902308</strain>
        <strain evidence="11 25">P00601463</strain>
    </source>
</reference>
<dbReference type="EMBL" id="CHKL01000388">
    <property type="protein sequence ID" value="COW68429.1"/>
    <property type="molecule type" value="Genomic_DNA"/>
</dbReference>
<reference evidence="16 31" key="8">
    <citation type="submission" date="2018-08" db="EMBL/GenBank/DDBJ databases">
        <authorList>
            <person name="Fokvardsen B D."/>
            <person name="Norman A."/>
        </authorList>
    </citation>
    <scope>NUCLEOTIDE SEQUENCE [LARGE SCALE GENOMIC DNA]</scope>
    <source>
        <strain evidence="16 31">DKC2</strain>
    </source>
</reference>
<dbReference type="EMBL" id="CNFU01001479">
    <property type="protein sequence ID" value="CKT46602.1"/>
    <property type="molecule type" value="Genomic_DNA"/>
</dbReference>
<dbReference type="Proteomes" id="UP000671119">
    <property type="component" value="Unassembled WGS sequence"/>
</dbReference>
<evidence type="ECO:0000313" key="10">
    <source>
        <dbReference type="EMBL" id="COW48746.1"/>
    </source>
</evidence>
<proteinExistence type="predicted"/>
<evidence type="ECO:0000313" key="7">
    <source>
        <dbReference type="EMBL" id="CNV24517.1"/>
    </source>
</evidence>
<evidence type="ECO:0000313" key="22">
    <source>
        <dbReference type="Proteomes" id="UP000046680"/>
    </source>
</evidence>
<evidence type="ECO:0000313" key="13">
    <source>
        <dbReference type="EMBL" id="MBP0683027.1"/>
    </source>
</evidence>
<dbReference type="OMA" id="EFPAPDI"/>
<evidence type="ECO:0000313" key="15">
    <source>
        <dbReference type="EMBL" id="REQ53124.1"/>
    </source>
</evidence>
<dbReference type="EMBL" id="LWDQ01000001">
    <property type="protein sequence ID" value="OMH59765.1"/>
    <property type="molecule type" value="Genomic_DNA"/>
</dbReference>
<dbReference type="Proteomes" id="UP000048600">
    <property type="component" value="Unassembled WGS sequence"/>
</dbReference>
<dbReference type="Proteomes" id="UP000048948">
    <property type="component" value="Unassembled WGS sequence"/>
</dbReference>
<reference evidence="12 28" key="3">
    <citation type="submission" date="2015-03" db="EMBL/GenBank/DDBJ databases">
        <authorList>
            <consortium name="Pathogen Informatics"/>
            <person name="Murphy D."/>
        </authorList>
    </citation>
    <scope>NUCLEOTIDE SEQUENCE</scope>
    <source>
        <strain evidence="6 28">0268S</strain>
        <strain evidence="12">N09902308</strain>
    </source>
</reference>
<dbReference type="PATRIC" id="fig|1773.211.peg.3785"/>
<evidence type="ECO:0000313" key="21">
    <source>
        <dbReference type="Proteomes" id="UP000045842"/>
    </source>
</evidence>
<evidence type="ECO:0000313" key="32">
    <source>
        <dbReference type="Proteomes" id="UP000671119"/>
    </source>
</evidence>
<reference evidence="14 29" key="6">
    <citation type="submission" date="2017-02" db="EMBL/GenBank/DDBJ databases">
        <title>Protein polymorphisms may explain contrasting epidemiological fitness of two variants of a multidrug-resistant Mycobacterium tuberculosis strain.</title>
        <authorList>
            <person name="Bigi M.M."/>
            <person name="Lopez B."/>
            <person name="Blanco F.C."/>
            <person name="Sasiain M.C."/>
            <person name="De La Barrera S."/>
            <person name="Ritacco V."/>
            <person name="Bigi F."/>
            <person name="Soria M.A."/>
        </authorList>
    </citation>
    <scope>NUCLEOTIDE SEQUENCE [LARGE SCALE GENOMIC DNA]</scope>
    <source>
        <strain evidence="14 29">6548</strain>
    </source>
</reference>
<dbReference type="EMBL" id="CFOE01000408">
    <property type="protein sequence ID" value="CFE41214.1"/>
    <property type="molecule type" value="Genomic_DNA"/>
</dbReference>
<evidence type="ECO:0000313" key="30">
    <source>
        <dbReference type="Proteomes" id="UP000256381"/>
    </source>
</evidence>
<dbReference type="EMBL" id="CGCX01000712">
    <property type="protein sequence ID" value="CFR82184.1"/>
    <property type="molecule type" value="Genomic_DNA"/>
</dbReference>
<evidence type="ECO:0000313" key="29">
    <source>
        <dbReference type="Proteomes" id="UP000189452"/>
    </source>
</evidence>
<reference evidence="13 32" key="9">
    <citation type="submission" date="2021-03" db="EMBL/GenBank/DDBJ databases">
        <title>Whole Genome Sequencing of Mycobacterium tuberculosis clinical isolates from Arunachal Pradesh, India.</title>
        <authorList>
            <person name="Singh S."/>
            <person name="Mudliar S.R."/>
            <person name="Kulsum U."/>
            <person name="Rufai S.B."/>
            <person name="Singh P.K."/>
            <person name="Umpo M."/>
            <person name="Nyori M."/>
        </authorList>
    </citation>
    <scope>NUCLEOTIDE SEQUENCE [LARGE SCALE GENOMIC DNA]</scope>
    <source>
        <strain evidence="13 32">OMICS/BPL/0142/20/SP</strain>
    </source>
</reference>
<organism evidence="12 18">
    <name type="scientific">Mycobacterium tuberculosis</name>
    <dbReference type="NCBI Taxonomy" id="1773"/>
    <lineage>
        <taxon>Bacteria</taxon>
        <taxon>Bacillati</taxon>
        <taxon>Actinomycetota</taxon>
        <taxon>Actinomycetes</taxon>
        <taxon>Mycobacteriales</taxon>
        <taxon>Mycobacteriaceae</taxon>
        <taxon>Mycobacterium</taxon>
        <taxon>Mycobacterium tuberculosis complex</taxon>
    </lineage>
</organism>
<reference evidence="15" key="7">
    <citation type="submission" date="2018-07" db="EMBL/GenBank/DDBJ databases">
        <authorList>
            <person name="Shah S."/>
            <person name="Brown T."/>
            <person name="Auld S."/>
            <person name="Bratton K."/>
            <person name="Narechania A."/>
            <person name="Mathema B."/>
            <person name="Gandhi N."/>
        </authorList>
    </citation>
    <scope>NUCLEOTIDE SEQUENCE</scope>
    <source>
        <strain evidence="15">32301_S10</strain>
    </source>
</reference>
<evidence type="ECO:0000313" key="4">
    <source>
        <dbReference type="EMBL" id="CKT18920.1"/>
    </source>
</evidence>
<evidence type="ECO:0000313" key="11">
    <source>
        <dbReference type="EMBL" id="COW68429.1"/>
    </source>
</evidence>
<dbReference type="EMBL" id="CNGE01000680">
    <property type="protein sequence ID" value="CKT18920.1"/>
    <property type="molecule type" value="Genomic_DNA"/>
</dbReference>
<reference evidence="15 30" key="5">
    <citation type="journal article" date="2017" name="N. Engl. J. Med.">
        <title>Transmission of Extensively Drug-Resistant Tuberculosis in South Africa.</title>
        <authorList>
            <person name="Shah N.S."/>
            <person name="Auld S.C."/>
            <person name="Brust J.C."/>
            <person name="Mathema B."/>
            <person name="Ismail N."/>
            <person name="Moodley P."/>
            <person name="Mlisana K."/>
            <person name="Allana S."/>
            <person name="Campbell A."/>
            <person name="Mthiyane T."/>
            <person name="Morris N."/>
            <person name="Mpangase P."/>
            <person name="van der Meulen H."/>
            <person name="Omar S.V."/>
            <person name="Brown T.S."/>
            <person name="Narechania A."/>
            <person name="Shaskina E."/>
            <person name="Kapwata T."/>
            <person name="Kreiswirth B."/>
            <person name="Gandhi N.R."/>
        </authorList>
    </citation>
    <scope>NUCLEOTIDE SEQUENCE [LARGE SCALE GENOMIC DNA]</scope>
    <source>
        <strain evidence="15 30">32301_S10</strain>
    </source>
</reference>
<dbReference type="Proteomes" id="UP000039217">
    <property type="component" value="Unassembled WGS sequence"/>
</dbReference>
<dbReference type="Proteomes" id="UP000045842">
    <property type="component" value="Unassembled WGS sequence"/>
</dbReference>
<dbReference type="EMBL" id="QTBD01000133">
    <property type="protein sequence ID" value="REQ53124.1"/>
    <property type="molecule type" value="Genomic_DNA"/>
</dbReference>
<dbReference type="EMBL" id="LR027516">
    <property type="protein sequence ID" value="VCU50107.1"/>
    <property type="molecule type" value="Genomic_DNA"/>
</dbReference>
<protein>
    <submittedName>
        <fullName evidence="13 16">Antitoxin</fullName>
    </submittedName>
    <submittedName>
        <fullName evidence="12">Conserved protein of uncharacterized function, possible antitoxin VapB13</fullName>
    </submittedName>
    <submittedName>
        <fullName evidence="14">Ribbon-helix-helix protein, copG family</fullName>
    </submittedName>
</protein>
<evidence type="ECO:0000313" key="8">
    <source>
        <dbReference type="EMBL" id="COV91784.1"/>
    </source>
</evidence>
<accession>A0A045JRF6</accession>
<dbReference type="Proteomes" id="UP000256381">
    <property type="component" value="Unassembled WGS sequence"/>
</dbReference>
<evidence type="ECO:0000313" key="12">
    <source>
        <dbReference type="EMBL" id="COZ71918.1"/>
    </source>
</evidence>
<dbReference type="Proteomes" id="UP000049023">
    <property type="component" value="Unassembled WGS sequence"/>
</dbReference>
<dbReference type="SMR" id="A0A045JRF6"/>
<evidence type="ECO:0000313" key="20">
    <source>
        <dbReference type="Proteomes" id="UP000044938"/>
    </source>
</evidence>
<dbReference type="GeneID" id="45425812"/>
<dbReference type="STRING" id="115862.BBG46_09695"/>
<dbReference type="EMBL" id="COPH01000011">
    <property type="protein sequence ID" value="CLW04159.1"/>
    <property type="molecule type" value="Genomic_DNA"/>
</dbReference>
<dbReference type="Proteomes" id="UP000039021">
    <property type="component" value="Unassembled WGS sequence"/>
</dbReference>
<name>A0A045JRF6_MYCTX</name>
<evidence type="ECO:0000313" key="16">
    <source>
        <dbReference type="EMBL" id="VCU50107.1"/>
    </source>
</evidence>
<dbReference type="EMBL" id="CQQC01000586">
    <property type="protein sequence ID" value="CNV24517.1"/>
    <property type="molecule type" value="Genomic_DNA"/>
</dbReference>
<dbReference type="EMBL" id="CSBK01002328">
    <property type="protein sequence ID" value="COZ71918.1"/>
    <property type="molecule type" value="Genomic_DNA"/>
</dbReference>
<dbReference type="Proteomes" id="UP000044938">
    <property type="component" value="Unassembled WGS sequence"/>
</dbReference>
<dbReference type="Proteomes" id="UP000300237">
    <property type="component" value="Chromosome"/>
</dbReference>
<evidence type="ECO:0000313" key="2">
    <source>
        <dbReference type="EMBL" id="CFE52717.1"/>
    </source>
</evidence>
<dbReference type="Proteomes" id="UP000048289">
    <property type="component" value="Unassembled WGS sequence"/>
</dbReference>
<evidence type="ECO:0000313" key="9">
    <source>
        <dbReference type="EMBL" id="COW40341.1"/>
    </source>
</evidence>
<evidence type="ECO:0000313" key="31">
    <source>
        <dbReference type="Proteomes" id="UP000300237"/>
    </source>
</evidence>
<evidence type="ECO:0000313" key="14">
    <source>
        <dbReference type="EMBL" id="OMH59765.1"/>
    </source>
</evidence>
<evidence type="ECO:0000313" key="25">
    <source>
        <dbReference type="Proteomes" id="UP000048600"/>
    </source>
</evidence>
<dbReference type="EMBL" id="CSAD01000398">
    <property type="protein sequence ID" value="COV91784.1"/>
    <property type="molecule type" value="Genomic_DNA"/>
</dbReference>
<dbReference type="RefSeq" id="WP_003409276.1">
    <property type="nucleotide sequence ID" value="NZ_AP017901.1"/>
</dbReference>
<dbReference type="AlphaFoldDB" id="A0A045JRF6"/>
<dbReference type="Proteomes" id="UP000050139">
    <property type="component" value="Unassembled WGS sequence"/>
</dbReference>
<evidence type="ECO:0000313" key="3">
    <source>
        <dbReference type="EMBL" id="CFR82184.1"/>
    </source>
</evidence>
<reference evidence="9" key="2">
    <citation type="submission" date="2015-03" db="EMBL/GenBank/DDBJ databases">
        <authorList>
            <person name="Murphy D."/>
        </authorList>
    </citation>
    <scope>NUCLEOTIDE SEQUENCE [LARGE SCALE GENOMIC DNA]</scope>
    <source>
        <strain evidence="9">K00500041</strain>
    </source>
</reference>
<sequence>MSKRLQVLLDPDEWEELREIARRHRTTVSEWVRRTLREAREREPRGDLDMKLRSVRAAARHEFPTADVEQMLEEIERGRGAEREGSR</sequence>
<evidence type="ECO:0000313" key="6">
    <source>
        <dbReference type="EMBL" id="CLW04159.1"/>
    </source>
</evidence>
<dbReference type="EMBL" id="CSAE01000505">
    <property type="protein sequence ID" value="COW40341.1"/>
    <property type="molecule type" value="Genomic_DNA"/>
</dbReference>
<evidence type="ECO:0000313" key="1">
    <source>
        <dbReference type="EMBL" id="CFE41214.1"/>
    </source>
</evidence>
<gene>
    <name evidence="16" type="primary">vapB13</name>
    <name evidence="14" type="ORF">A4S10_01936</name>
    <name evidence="16" type="ORF">DKC2_1945</name>
    <name evidence="15" type="ORF">DSJ38_08925</name>
    <name evidence="3" type="ORF">ERS007657_02023</name>
    <name evidence="7" type="ORF">ERS007661_01890</name>
    <name evidence="8" type="ORF">ERS007679_02701</name>
    <name evidence="1" type="ORF">ERS007681_02805</name>
    <name evidence="2" type="ORF">ERS007688_02143</name>
    <name evidence="9" type="ORF">ERS007703_03581</name>
    <name evidence="10" type="ORF">ERS007720_02725</name>
    <name evidence="12" type="ORF">ERS007739_04060</name>
    <name evidence="11" type="ORF">ERS007741_02940</name>
    <name evidence="4" type="ORF">ERS027646_03125</name>
    <name evidence="5" type="ORF">ERS027661_04396</name>
    <name evidence="6" type="ORF">ERS094118_01782</name>
    <name evidence="13" type="ORF">J8J21_07810</name>
</gene>
<evidence type="ECO:0000313" key="23">
    <source>
        <dbReference type="Proteomes" id="UP000046947"/>
    </source>
</evidence>
<evidence type="ECO:0000313" key="5">
    <source>
        <dbReference type="EMBL" id="CKT46602.1"/>
    </source>
</evidence>
<evidence type="ECO:0000313" key="17">
    <source>
        <dbReference type="Proteomes" id="UP000038802"/>
    </source>
</evidence>
<dbReference type="Proteomes" id="UP000038802">
    <property type="component" value="Unassembled WGS sequence"/>
</dbReference>
<evidence type="ECO:0000313" key="28">
    <source>
        <dbReference type="Proteomes" id="UP000050139"/>
    </source>
</evidence>
<dbReference type="EMBL" id="CFOH01000332">
    <property type="protein sequence ID" value="CFE52717.1"/>
    <property type="molecule type" value="Genomic_DNA"/>
</dbReference>
<dbReference type="Proteomes" id="UP000189452">
    <property type="component" value="Chromosome"/>
</dbReference>
<dbReference type="Proteomes" id="UP000046680">
    <property type="component" value="Unassembled WGS sequence"/>
</dbReference>
<evidence type="ECO:0000313" key="24">
    <source>
        <dbReference type="Proteomes" id="UP000048289"/>
    </source>
</evidence>
<evidence type="ECO:0000313" key="26">
    <source>
        <dbReference type="Proteomes" id="UP000048948"/>
    </source>
</evidence>
<dbReference type="EMBL" id="JAGIZI010000009">
    <property type="protein sequence ID" value="MBP0683027.1"/>
    <property type="molecule type" value="Genomic_DNA"/>
</dbReference>